<dbReference type="PROSITE" id="PS00108">
    <property type="entry name" value="PROTEIN_KINASE_ST"/>
    <property type="match status" value="1"/>
</dbReference>
<comment type="subcellular location">
    <subcellularLocation>
        <location evidence="1">Cell membrane</location>
        <topology evidence="1">Single-pass membrane protein</topology>
    </subcellularLocation>
</comment>
<proteinExistence type="inferred from homology"/>
<feature type="domain" description="Protein kinase" evidence="24">
    <location>
        <begin position="602"/>
        <end position="882"/>
    </location>
</feature>
<dbReference type="InterPro" id="IPR003591">
    <property type="entry name" value="Leu-rich_rpt_typical-subtyp"/>
</dbReference>
<evidence type="ECO:0000256" key="15">
    <source>
        <dbReference type="ARBA" id="ARBA00023157"/>
    </source>
</evidence>
<dbReference type="FunFam" id="3.80.10.10:FF:000129">
    <property type="entry name" value="Leucine-rich repeat receptor-like kinase"/>
    <property type="match status" value="1"/>
</dbReference>
<dbReference type="InterPro" id="IPR001245">
    <property type="entry name" value="Ser-Thr/Tyr_kinase_cat_dom"/>
</dbReference>
<dbReference type="FunFam" id="3.30.200.20:FF:000226">
    <property type="entry name" value="receptor protein kinase TMK1"/>
    <property type="match status" value="1"/>
</dbReference>
<reference evidence="25" key="1">
    <citation type="journal article" date="2023" name="GigaByte">
        <title>Genome assembly of the bearded iris, Iris pallida Lam.</title>
        <authorList>
            <person name="Bruccoleri R.E."/>
            <person name="Oakeley E.J."/>
            <person name="Faust A.M.E."/>
            <person name="Altorfer M."/>
            <person name="Dessus-Babus S."/>
            <person name="Burckhardt D."/>
            <person name="Oertli M."/>
            <person name="Naumann U."/>
            <person name="Petersen F."/>
            <person name="Wong J."/>
        </authorList>
    </citation>
    <scope>NUCLEOTIDE SEQUENCE</scope>
    <source>
        <strain evidence="25">GSM-AAB239-AS_SAM_17_03QT</strain>
    </source>
</reference>
<evidence type="ECO:0000256" key="11">
    <source>
        <dbReference type="ARBA" id="ARBA00022777"/>
    </source>
</evidence>
<evidence type="ECO:0000256" key="21">
    <source>
        <dbReference type="SAM" id="MobiDB-lite"/>
    </source>
</evidence>
<name>A0AAX6FHH0_IRIPA</name>
<dbReference type="PANTHER" id="PTHR47986">
    <property type="entry name" value="OSJNBA0070M12.3 PROTEIN"/>
    <property type="match status" value="1"/>
</dbReference>
<comment type="caution">
    <text evidence="25">The sequence shown here is derived from an EMBL/GenBank/DDBJ whole genome shotgun (WGS) entry which is preliminary data.</text>
</comment>
<evidence type="ECO:0000256" key="3">
    <source>
        <dbReference type="ARBA" id="ARBA00012513"/>
    </source>
</evidence>
<keyword evidence="11 25" id="KW-0418">Kinase</keyword>
<dbReference type="Pfam" id="PF08263">
    <property type="entry name" value="LRRNT_2"/>
    <property type="match status" value="2"/>
</dbReference>
<evidence type="ECO:0000256" key="2">
    <source>
        <dbReference type="ARBA" id="ARBA00008684"/>
    </source>
</evidence>
<accession>A0AAX6FHH0</accession>
<dbReference type="EC" id="2.7.11.1" evidence="3"/>
<keyword evidence="26" id="KW-1185">Reference proteome</keyword>
<reference evidence="25" key="2">
    <citation type="submission" date="2023-04" db="EMBL/GenBank/DDBJ databases">
        <authorList>
            <person name="Bruccoleri R.E."/>
            <person name="Oakeley E.J."/>
            <person name="Faust A.-M."/>
            <person name="Dessus-Babus S."/>
            <person name="Altorfer M."/>
            <person name="Burckhardt D."/>
            <person name="Oertli M."/>
            <person name="Naumann U."/>
            <person name="Petersen F."/>
            <person name="Wong J."/>
        </authorList>
    </citation>
    <scope>NUCLEOTIDE SEQUENCE</scope>
    <source>
        <strain evidence="25">GSM-AAB239-AS_SAM_17_03QT</strain>
        <tissue evidence="25">Leaf</tissue>
    </source>
</reference>
<evidence type="ECO:0000256" key="14">
    <source>
        <dbReference type="ARBA" id="ARBA00023136"/>
    </source>
</evidence>
<dbReference type="InterPro" id="IPR032675">
    <property type="entry name" value="LRR_dom_sf"/>
</dbReference>
<keyword evidence="4" id="KW-0723">Serine/threonine-protein kinase</keyword>
<evidence type="ECO:0000256" key="5">
    <source>
        <dbReference type="ARBA" id="ARBA00022614"/>
    </source>
</evidence>
<keyword evidence="9" id="KW-0677">Repeat</keyword>
<evidence type="ECO:0000256" key="12">
    <source>
        <dbReference type="ARBA" id="ARBA00022840"/>
    </source>
</evidence>
<evidence type="ECO:0000256" key="20">
    <source>
        <dbReference type="PROSITE-ProRule" id="PRU10141"/>
    </source>
</evidence>
<dbReference type="Gene3D" id="1.10.510.10">
    <property type="entry name" value="Transferase(Phosphotransferase) domain 1"/>
    <property type="match status" value="1"/>
</dbReference>
<dbReference type="Pfam" id="PF00560">
    <property type="entry name" value="LRR_1"/>
    <property type="match status" value="2"/>
</dbReference>
<evidence type="ECO:0000259" key="24">
    <source>
        <dbReference type="PROSITE" id="PS50011"/>
    </source>
</evidence>
<dbReference type="Gene3D" id="3.30.200.20">
    <property type="entry name" value="Phosphorylase Kinase, domain 1"/>
    <property type="match status" value="1"/>
</dbReference>
<evidence type="ECO:0000256" key="13">
    <source>
        <dbReference type="ARBA" id="ARBA00022989"/>
    </source>
</evidence>
<dbReference type="Pfam" id="PF13855">
    <property type="entry name" value="LRR_8"/>
    <property type="match status" value="1"/>
</dbReference>
<keyword evidence="10 20" id="KW-0547">Nucleotide-binding</keyword>
<dbReference type="InterPro" id="IPR013210">
    <property type="entry name" value="LRR_N_plant-typ"/>
</dbReference>
<dbReference type="Proteomes" id="UP001140949">
    <property type="component" value="Unassembled WGS sequence"/>
</dbReference>
<keyword evidence="6" id="KW-0808">Transferase</keyword>
<feature type="region of interest" description="Disordered" evidence="21">
    <location>
        <begin position="463"/>
        <end position="494"/>
    </location>
</feature>
<feature type="signal peptide" evidence="23">
    <location>
        <begin position="1"/>
        <end position="31"/>
    </location>
</feature>
<keyword evidence="16 25" id="KW-0675">Receptor</keyword>
<dbReference type="PANTHER" id="PTHR47986:SF1">
    <property type="entry name" value="OS04G0685900 PROTEIN"/>
    <property type="match status" value="1"/>
</dbReference>
<evidence type="ECO:0000256" key="22">
    <source>
        <dbReference type="SAM" id="Phobius"/>
    </source>
</evidence>
<evidence type="ECO:0000256" key="9">
    <source>
        <dbReference type="ARBA" id="ARBA00022737"/>
    </source>
</evidence>
<dbReference type="SUPFAM" id="SSF56112">
    <property type="entry name" value="Protein kinase-like (PK-like)"/>
    <property type="match status" value="1"/>
</dbReference>
<dbReference type="AlphaFoldDB" id="A0AAX6FHH0"/>
<keyword evidence="8 23" id="KW-0732">Signal</keyword>
<dbReference type="FunFam" id="1.10.510.10:FF:000198">
    <property type="entry name" value="receptor protein kinase TMK1"/>
    <property type="match status" value="1"/>
</dbReference>
<dbReference type="InterPro" id="IPR001611">
    <property type="entry name" value="Leu-rich_rpt"/>
</dbReference>
<evidence type="ECO:0000256" key="8">
    <source>
        <dbReference type="ARBA" id="ARBA00022729"/>
    </source>
</evidence>
<keyword evidence="7 22" id="KW-0812">Transmembrane</keyword>
<keyword evidence="14 22" id="KW-0472">Membrane</keyword>
<dbReference type="Gene3D" id="3.80.10.10">
    <property type="entry name" value="Ribonuclease Inhibitor"/>
    <property type="match status" value="2"/>
</dbReference>
<evidence type="ECO:0000256" key="16">
    <source>
        <dbReference type="ARBA" id="ARBA00023170"/>
    </source>
</evidence>
<comment type="catalytic activity">
    <reaction evidence="19">
        <text>L-seryl-[protein] + ATP = O-phospho-L-seryl-[protein] + ADP + H(+)</text>
        <dbReference type="Rhea" id="RHEA:17989"/>
        <dbReference type="Rhea" id="RHEA-COMP:9863"/>
        <dbReference type="Rhea" id="RHEA-COMP:11604"/>
        <dbReference type="ChEBI" id="CHEBI:15378"/>
        <dbReference type="ChEBI" id="CHEBI:29999"/>
        <dbReference type="ChEBI" id="CHEBI:30616"/>
        <dbReference type="ChEBI" id="CHEBI:83421"/>
        <dbReference type="ChEBI" id="CHEBI:456216"/>
        <dbReference type="EC" id="2.7.11.1"/>
    </reaction>
</comment>
<evidence type="ECO:0000256" key="7">
    <source>
        <dbReference type="ARBA" id="ARBA00022692"/>
    </source>
</evidence>
<feature type="binding site" evidence="20">
    <location>
        <position position="630"/>
    </location>
    <ligand>
        <name>ATP</name>
        <dbReference type="ChEBI" id="CHEBI:30616"/>
    </ligand>
</feature>
<evidence type="ECO:0000256" key="6">
    <source>
        <dbReference type="ARBA" id="ARBA00022679"/>
    </source>
</evidence>
<dbReference type="GO" id="GO:0004674">
    <property type="term" value="F:protein serine/threonine kinase activity"/>
    <property type="evidence" value="ECO:0007669"/>
    <property type="project" value="UniProtKB-KW"/>
</dbReference>
<feature type="chain" id="PRO_5043758084" description="non-specific serine/threonine protein kinase" evidence="23">
    <location>
        <begin position="32"/>
        <end position="948"/>
    </location>
</feature>
<gene>
    <name evidence="25" type="ORF">M6B38_417915</name>
</gene>
<dbReference type="InterPro" id="IPR011009">
    <property type="entry name" value="Kinase-like_dom_sf"/>
</dbReference>
<sequence>MELFFLNGDMAARLRLVIVSALLCLSSSVCAETNPDDYDVLQDFYKGLNNPEVLKWPAGSNDPCGDKWNYIFCSGSRVTQIQTKNLKLSGTLPEHLNKLTELSNLGLQNNNLSGSLPSFSGLSKLQYAYLGNNQFDTIPSDFLVGLTSLQVISLNNNPLNQSTGWTLPSDISDSVQLTNLSLSGCNLAGQIPDFLGSMSSLAVLEMSYNMLTGRIPTSLSGSQLRILKLNNQQGSGLTGSIDVVASMTQLTLVWLHGNSFTGPIPSGIGDCTSLTQVSLNNNQLVGLIPENLTALPRLQSLQLGNNKLMGPIPNVSFSNFKYDPNPFCQSTPGIPCAPEVTALLGFLGGMDYPESVATSWSGNDPCGNSWFGVSCTGQTKVSRINLQKLNLNGSISPSLGQLDSIQEIILAGNNLNGTIPDVLASLPSLTLLDVSNNDLAPPVPKFKTSVKFIVLGNRLLDPSAPPRSPPAGNSPPGNSPPSGGGSNPGEASKGSSKPNVLVYVLPIVIGVVIILLAGLLVYCRRKGKKETFPAPSSIVIHPRDSSHSEGTVKVVVANNANGSIPSSIPTTTSSGSTSNTHVIESGNLVVSVQILRNVTNNFSADQELGRGGFGVVYKGELHDGTEIAVKRMESGMLSSKAFDEFQAEIAVLSKVRHRNLVSLLGFSAEDNEKLLVYEYMPNGALSKHLFHWKKLNIDPLSWKKRLNIALDVARAMEYLHNLAHQSFIHRDLKSSNILLDDNFRAKVADFGLVKLAPDGKNSMATRLAGTFGYLAPEYAVTGKVTTKVDVFSFGVVLIELLTGMTALDDNRSEETRHLASWFYHVKSNKETLRSTIDKSIDISEDTFESICAVSDLAGHCIAREPQQRPDMGYAVNVLAPLVDKWKPSKDDNDESLGIDFGQPLLQMVKGWQAAEGSTSMSLYLDDSKGSIPARPAGFAESFTSSDGR</sequence>
<dbReference type="InterPro" id="IPR000719">
    <property type="entry name" value="Prot_kinase_dom"/>
</dbReference>
<dbReference type="PROSITE" id="PS50011">
    <property type="entry name" value="PROTEIN_KINASE_DOM"/>
    <property type="match status" value="1"/>
</dbReference>
<dbReference type="SMART" id="SM00220">
    <property type="entry name" value="S_TKc"/>
    <property type="match status" value="1"/>
</dbReference>
<dbReference type="GO" id="GO:0005524">
    <property type="term" value="F:ATP binding"/>
    <property type="evidence" value="ECO:0007669"/>
    <property type="project" value="UniProtKB-UniRule"/>
</dbReference>
<dbReference type="FunFam" id="3.80.10.10:FF:000190">
    <property type="entry name" value="Receptor-like kinase TMK4"/>
    <property type="match status" value="1"/>
</dbReference>
<dbReference type="Pfam" id="PF07714">
    <property type="entry name" value="PK_Tyr_Ser-Thr"/>
    <property type="match status" value="1"/>
</dbReference>
<organism evidence="25 26">
    <name type="scientific">Iris pallida</name>
    <name type="common">Sweet iris</name>
    <dbReference type="NCBI Taxonomy" id="29817"/>
    <lineage>
        <taxon>Eukaryota</taxon>
        <taxon>Viridiplantae</taxon>
        <taxon>Streptophyta</taxon>
        <taxon>Embryophyta</taxon>
        <taxon>Tracheophyta</taxon>
        <taxon>Spermatophyta</taxon>
        <taxon>Magnoliopsida</taxon>
        <taxon>Liliopsida</taxon>
        <taxon>Asparagales</taxon>
        <taxon>Iridaceae</taxon>
        <taxon>Iridoideae</taxon>
        <taxon>Irideae</taxon>
        <taxon>Iris</taxon>
    </lineage>
</organism>
<dbReference type="SUPFAM" id="SSF52058">
    <property type="entry name" value="L domain-like"/>
    <property type="match status" value="2"/>
</dbReference>
<comment type="catalytic activity">
    <reaction evidence="18">
        <text>L-threonyl-[protein] + ATP = O-phospho-L-threonyl-[protein] + ADP + H(+)</text>
        <dbReference type="Rhea" id="RHEA:46608"/>
        <dbReference type="Rhea" id="RHEA-COMP:11060"/>
        <dbReference type="Rhea" id="RHEA-COMP:11605"/>
        <dbReference type="ChEBI" id="CHEBI:15378"/>
        <dbReference type="ChEBI" id="CHEBI:30013"/>
        <dbReference type="ChEBI" id="CHEBI:30616"/>
        <dbReference type="ChEBI" id="CHEBI:61977"/>
        <dbReference type="ChEBI" id="CHEBI:456216"/>
        <dbReference type="EC" id="2.7.11.1"/>
    </reaction>
</comment>
<evidence type="ECO:0000313" key="25">
    <source>
        <dbReference type="EMBL" id="KAJ6815820.1"/>
    </source>
</evidence>
<evidence type="ECO:0000256" key="18">
    <source>
        <dbReference type="ARBA" id="ARBA00047899"/>
    </source>
</evidence>
<evidence type="ECO:0000313" key="26">
    <source>
        <dbReference type="Proteomes" id="UP001140949"/>
    </source>
</evidence>
<keyword evidence="13 22" id="KW-1133">Transmembrane helix</keyword>
<dbReference type="CDD" id="cd14066">
    <property type="entry name" value="STKc_IRAK"/>
    <property type="match status" value="1"/>
</dbReference>
<dbReference type="InterPro" id="IPR017441">
    <property type="entry name" value="Protein_kinase_ATP_BS"/>
</dbReference>
<evidence type="ECO:0000256" key="19">
    <source>
        <dbReference type="ARBA" id="ARBA00048679"/>
    </source>
</evidence>
<evidence type="ECO:0000256" key="10">
    <source>
        <dbReference type="ARBA" id="ARBA00022741"/>
    </source>
</evidence>
<evidence type="ECO:0000256" key="1">
    <source>
        <dbReference type="ARBA" id="ARBA00004162"/>
    </source>
</evidence>
<dbReference type="EMBL" id="JANAVB010028399">
    <property type="protein sequence ID" value="KAJ6815820.1"/>
    <property type="molecule type" value="Genomic_DNA"/>
</dbReference>
<dbReference type="GO" id="GO:0005886">
    <property type="term" value="C:plasma membrane"/>
    <property type="evidence" value="ECO:0007669"/>
    <property type="project" value="UniProtKB-SubCell"/>
</dbReference>
<evidence type="ECO:0000256" key="23">
    <source>
        <dbReference type="SAM" id="SignalP"/>
    </source>
</evidence>
<dbReference type="InterPro" id="IPR008271">
    <property type="entry name" value="Ser/Thr_kinase_AS"/>
</dbReference>
<dbReference type="SMART" id="SM00369">
    <property type="entry name" value="LRR_TYP"/>
    <property type="match status" value="6"/>
</dbReference>
<feature type="compositionally biased region" description="Pro residues" evidence="21">
    <location>
        <begin position="463"/>
        <end position="479"/>
    </location>
</feature>
<keyword evidence="15" id="KW-1015">Disulfide bond</keyword>
<dbReference type="InterPro" id="IPR052422">
    <property type="entry name" value="Auxin_Ser/Thr_Kinase"/>
</dbReference>
<comment type="similarity">
    <text evidence="2">Belongs to the protein kinase superfamily. Ser/Thr protein kinase family.</text>
</comment>
<dbReference type="PROSITE" id="PS00107">
    <property type="entry name" value="PROTEIN_KINASE_ATP"/>
    <property type="match status" value="1"/>
</dbReference>
<evidence type="ECO:0000256" key="17">
    <source>
        <dbReference type="ARBA" id="ARBA00023180"/>
    </source>
</evidence>
<keyword evidence="17" id="KW-0325">Glycoprotein</keyword>
<feature type="transmembrane region" description="Helical" evidence="22">
    <location>
        <begin position="500"/>
        <end position="522"/>
    </location>
</feature>
<evidence type="ECO:0000256" key="4">
    <source>
        <dbReference type="ARBA" id="ARBA00022527"/>
    </source>
</evidence>
<protein>
    <recommendedName>
        <fullName evidence="3">non-specific serine/threonine protein kinase</fullName>
        <ecNumber evidence="3">2.7.11.1</ecNumber>
    </recommendedName>
</protein>
<keyword evidence="12 20" id="KW-0067">ATP-binding</keyword>
<keyword evidence="5" id="KW-0433">Leucine-rich repeat</keyword>